<accession>A0A319CCT9</accession>
<name>A0A319CCT9_9EURO</name>
<keyword evidence="1" id="KW-0472">Membrane</keyword>
<keyword evidence="1" id="KW-0812">Transmembrane</keyword>
<sequence>MDTHPPPLFSFFNTFIAPLSLHFLLASVLLECRARFEVLLPPIPSPLTFPTPRSPCHLPSG</sequence>
<dbReference type="AlphaFoldDB" id="A0A319CCT9"/>
<dbReference type="RefSeq" id="XP_025486673.1">
    <property type="nucleotide sequence ID" value="XM_025630637.1"/>
</dbReference>
<dbReference type="VEuPathDB" id="FungiDB:BO82DRAFT_204891"/>
<dbReference type="EMBL" id="KZ821757">
    <property type="protein sequence ID" value="PYH76473.1"/>
    <property type="molecule type" value="Genomic_DNA"/>
</dbReference>
<protein>
    <submittedName>
        <fullName evidence="2">Uncharacterized protein</fullName>
    </submittedName>
</protein>
<dbReference type="Proteomes" id="UP000248340">
    <property type="component" value="Unassembled WGS sequence"/>
</dbReference>
<gene>
    <name evidence="2" type="ORF">BO82DRAFT_204891</name>
</gene>
<evidence type="ECO:0000256" key="1">
    <source>
        <dbReference type="SAM" id="Phobius"/>
    </source>
</evidence>
<keyword evidence="3" id="KW-1185">Reference proteome</keyword>
<reference evidence="2 3" key="1">
    <citation type="submission" date="2016-12" db="EMBL/GenBank/DDBJ databases">
        <title>The genomes of Aspergillus section Nigri reveals drivers in fungal speciation.</title>
        <authorList>
            <consortium name="DOE Joint Genome Institute"/>
            <person name="Vesth T.C."/>
            <person name="Nybo J."/>
            <person name="Theobald S."/>
            <person name="Brandl J."/>
            <person name="Frisvad J.C."/>
            <person name="Nielsen K.F."/>
            <person name="Lyhne E.K."/>
            <person name="Kogle M.E."/>
            <person name="Kuo A."/>
            <person name="Riley R."/>
            <person name="Clum A."/>
            <person name="Nolan M."/>
            <person name="Lipzen A."/>
            <person name="Salamov A."/>
            <person name="Henrissat B."/>
            <person name="Wiebenga A."/>
            <person name="De Vries R.P."/>
            <person name="Grigoriev I.V."/>
            <person name="Mortensen U.H."/>
            <person name="Andersen M.R."/>
            <person name="Baker S.E."/>
        </authorList>
    </citation>
    <scope>NUCLEOTIDE SEQUENCE [LARGE SCALE GENOMIC DNA]</scope>
    <source>
        <strain evidence="2 3">CBS 121591</strain>
    </source>
</reference>
<evidence type="ECO:0000313" key="2">
    <source>
        <dbReference type="EMBL" id="PYH76473.1"/>
    </source>
</evidence>
<proteinExistence type="predicted"/>
<feature type="transmembrane region" description="Helical" evidence="1">
    <location>
        <begin position="12"/>
        <end position="30"/>
    </location>
</feature>
<keyword evidence="1" id="KW-1133">Transmembrane helix</keyword>
<evidence type="ECO:0000313" key="3">
    <source>
        <dbReference type="Proteomes" id="UP000248340"/>
    </source>
</evidence>
<dbReference type="GeneID" id="37133378"/>
<organism evidence="2 3">
    <name type="scientific">Aspergillus uvarum CBS 121591</name>
    <dbReference type="NCBI Taxonomy" id="1448315"/>
    <lineage>
        <taxon>Eukaryota</taxon>
        <taxon>Fungi</taxon>
        <taxon>Dikarya</taxon>
        <taxon>Ascomycota</taxon>
        <taxon>Pezizomycotina</taxon>
        <taxon>Eurotiomycetes</taxon>
        <taxon>Eurotiomycetidae</taxon>
        <taxon>Eurotiales</taxon>
        <taxon>Aspergillaceae</taxon>
        <taxon>Aspergillus</taxon>
        <taxon>Aspergillus subgen. Circumdati</taxon>
    </lineage>
</organism>